<keyword evidence="2" id="KW-1185">Reference proteome</keyword>
<dbReference type="AlphaFoldDB" id="A0AAN7RF90"/>
<evidence type="ECO:0000313" key="1">
    <source>
        <dbReference type="EMBL" id="KAK4800375.1"/>
    </source>
</evidence>
<organism evidence="1 2">
    <name type="scientific">Trapa natans</name>
    <name type="common">Water chestnut</name>
    <dbReference type="NCBI Taxonomy" id="22666"/>
    <lineage>
        <taxon>Eukaryota</taxon>
        <taxon>Viridiplantae</taxon>
        <taxon>Streptophyta</taxon>
        <taxon>Embryophyta</taxon>
        <taxon>Tracheophyta</taxon>
        <taxon>Spermatophyta</taxon>
        <taxon>Magnoliopsida</taxon>
        <taxon>eudicotyledons</taxon>
        <taxon>Gunneridae</taxon>
        <taxon>Pentapetalae</taxon>
        <taxon>rosids</taxon>
        <taxon>malvids</taxon>
        <taxon>Myrtales</taxon>
        <taxon>Lythraceae</taxon>
        <taxon>Trapa</taxon>
    </lineage>
</organism>
<comment type="caution">
    <text evidence="1">The sequence shown here is derived from an EMBL/GenBank/DDBJ whole genome shotgun (WGS) entry which is preliminary data.</text>
</comment>
<evidence type="ECO:0000313" key="2">
    <source>
        <dbReference type="Proteomes" id="UP001346149"/>
    </source>
</evidence>
<gene>
    <name evidence="1" type="ORF">SAY86_020862</name>
</gene>
<dbReference type="Proteomes" id="UP001346149">
    <property type="component" value="Unassembled WGS sequence"/>
</dbReference>
<protein>
    <submittedName>
        <fullName evidence="1">Uncharacterized protein</fullName>
    </submittedName>
</protein>
<sequence length="131" mass="15070">MAQKEDLRQIGQEGFKVIDRFYPNCTVPANHHQHGLRYRPKDAPLETVQFPHLVYQITRVSQVPLHFFSSTSPQQPPPSFQFSLMFPARQQNHARGHHENRFPSAEPAVMNNFKAAQLFGGTTRIDYGKLN</sequence>
<accession>A0AAN7RF90</accession>
<dbReference type="EMBL" id="JAXQNO010000003">
    <property type="protein sequence ID" value="KAK4800375.1"/>
    <property type="molecule type" value="Genomic_DNA"/>
</dbReference>
<proteinExistence type="predicted"/>
<name>A0AAN7RF90_TRANT</name>
<reference evidence="1 2" key="1">
    <citation type="journal article" date="2023" name="Hortic Res">
        <title>Pangenome of water caltrop reveals structural variations and asymmetric subgenome divergence after allopolyploidization.</title>
        <authorList>
            <person name="Zhang X."/>
            <person name="Chen Y."/>
            <person name="Wang L."/>
            <person name="Yuan Y."/>
            <person name="Fang M."/>
            <person name="Shi L."/>
            <person name="Lu R."/>
            <person name="Comes H.P."/>
            <person name="Ma Y."/>
            <person name="Chen Y."/>
            <person name="Huang G."/>
            <person name="Zhou Y."/>
            <person name="Zheng Z."/>
            <person name="Qiu Y."/>
        </authorList>
    </citation>
    <scope>NUCLEOTIDE SEQUENCE [LARGE SCALE GENOMIC DNA]</scope>
    <source>
        <strain evidence="1">F231</strain>
    </source>
</reference>